<keyword evidence="2" id="KW-0444">Lipid biosynthesis</keyword>
<keyword evidence="8" id="KW-0276">Fatty acid metabolism</keyword>
<keyword evidence="3" id="KW-0575">Peroxidase</keyword>
<dbReference type="GO" id="GO:0016702">
    <property type="term" value="F:oxidoreductase activity, acting on single donors with incorporation of molecular oxygen, incorporation of two atoms of oxygen"/>
    <property type="evidence" value="ECO:0007669"/>
    <property type="project" value="TreeGrafter"/>
</dbReference>
<organism evidence="15 16">
    <name type="scientific">Nocardioides kongjuensis</name>
    <dbReference type="NCBI Taxonomy" id="349522"/>
    <lineage>
        <taxon>Bacteria</taxon>
        <taxon>Bacillati</taxon>
        <taxon>Actinomycetota</taxon>
        <taxon>Actinomycetes</taxon>
        <taxon>Propionibacteriales</taxon>
        <taxon>Nocardioidaceae</taxon>
        <taxon>Nocardioides</taxon>
    </lineage>
</organism>
<keyword evidence="13" id="KW-0275">Fatty acid biosynthesis</keyword>
<evidence type="ECO:0000256" key="14">
    <source>
        <dbReference type="SAM" id="MobiDB-lite"/>
    </source>
</evidence>
<sequence>MRPNPLNPLNPLGLEWYQHPSLTLQLANLAKAREDLRDENLHEQDGMRPDEAPAGEAEQGARARTPEGSHNDLGCPMMGARGTGFGRNVPIEKTVVDKARLLEPDPREISRRLMARDEFKPAGILNALGAAWLQFENHNWFFHGNGDPTRFISIPLQDGDDFPENPMIIRDTIPLHGGEIEDGKPAPVFANAETHWWDGSQIYGSGAEKQDQIRTYVDGRIKVDDDGRLPRSDIPGVDLTGMQENWWFGPGLLHTLFAREHNSVVAAIKKAHPDLGDQRLFELGVLVVSALIAKIHTVEWTPCVLRHPALQIGMSANWYGALGETFRDKVGRIGDSEALSGIVGSSTDHHAAPFSLTEEFVSVYRMHPLIPDDWDFFSLESGAFLEHQYFTDIQGRYTRDFMDRLAMGDLWYSIGKASAGAVCLHNYPNALRNLTRVDGQVTDLATLDIVRDRERGVPRYNDFREALRMPRRKKIEDITPNKQWAKEINEIYHGDVDAVDLQIGMQAEQPPKGFGFSDTAFRIFILMASRRLKSDRFFTTDFRPEVYTRTGFDWVNDNSMKDVLLRHYPELEPVVGDVERVFAPWHELGAAEPGRKPTILRAADTVKSYLPWGS</sequence>
<keyword evidence="10" id="KW-0560">Oxidoreductase</keyword>
<dbReference type="PANTHER" id="PTHR11903">
    <property type="entry name" value="PROSTAGLANDIN G/H SYNTHASE"/>
    <property type="match status" value="1"/>
</dbReference>
<dbReference type="PANTHER" id="PTHR11903:SF11">
    <property type="entry name" value="ALPHA-DIOXYGENASE 1"/>
    <property type="match status" value="1"/>
</dbReference>
<feature type="region of interest" description="Disordered" evidence="14">
    <location>
        <begin position="41"/>
        <end position="74"/>
    </location>
</feature>
<evidence type="ECO:0000313" key="16">
    <source>
        <dbReference type="Proteomes" id="UP000582231"/>
    </source>
</evidence>
<dbReference type="GO" id="GO:0006979">
    <property type="term" value="P:response to oxidative stress"/>
    <property type="evidence" value="ECO:0007669"/>
    <property type="project" value="InterPro"/>
</dbReference>
<dbReference type="GO" id="GO:0006633">
    <property type="term" value="P:fatty acid biosynthetic process"/>
    <property type="evidence" value="ECO:0007669"/>
    <property type="project" value="UniProtKB-KW"/>
</dbReference>
<dbReference type="PROSITE" id="PS50292">
    <property type="entry name" value="PEROXIDASE_3"/>
    <property type="match status" value="1"/>
</dbReference>
<keyword evidence="16" id="KW-1185">Reference proteome</keyword>
<reference evidence="15 16" key="1">
    <citation type="submission" date="2020-07" db="EMBL/GenBank/DDBJ databases">
        <title>Sequencing the genomes of 1000 actinobacteria strains.</title>
        <authorList>
            <person name="Klenk H.-P."/>
        </authorList>
    </citation>
    <scope>NUCLEOTIDE SEQUENCE [LARGE SCALE GENOMIC DNA]</scope>
    <source>
        <strain evidence="15 16">DSM 19082</strain>
    </source>
</reference>
<evidence type="ECO:0000256" key="6">
    <source>
        <dbReference type="ARBA" id="ARBA00022767"/>
    </source>
</evidence>
<gene>
    <name evidence="15" type="ORF">BJ958_001693</name>
</gene>
<keyword evidence="6" id="KW-0925">Oxylipin biosynthesis</keyword>
<evidence type="ECO:0000256" key="5">
    <source>
        <dbReference type="ARBA" id="ARBA00022723"/>
    </source>
</evidence>
<dbReference type="Proteomes" id="UP000582231">
    <property type="component" value="Unassembled WGS sequence"/>
</dbReference>
<dbReference type="GO" id="GO:0006952">
    <property type="term" value="P:defense response"/>
    <property type="evidence" value="ECO:0007669"/>
    <property type="project" value="UniProtKB-KW"/>
</dbReference>
<dbReference type="InterPro" id="IPR050783">
    <property type="entry name" value="Oxylipin_biosynth_metab"/>
</dbReference>
<comment type="caution">
    <text evidence="15">The sequence shown here is derived from an EMBL/GenBank/DDBJ whole genome shotgun (WGS) entry which is preliminary data.</text>
</comment>
<evidence type="ECO:0000256" key="13">
    <source>
        <dbReference type="ARBA" id="ARBA00023160"/>
    </source>
</evidence>
<dbReference type="AlphaFoldDB" id="A0A852RAP5"/>
<evidence type="ECO:0000256" key="8">
    <source>
        <dbReference type="ARBA" id="ARBA00022832"/>
    </source>
</evidence>
<evidence type="ECO:0000256" key="12">
    <source>
        <dbReference type="ARBA" id="ARBA00023098"/>
    </source>
</evidence>
<dbReference type="InterPro" id="IPR010255">
    <property type="entry name" value="Haem_peroxidase_sf"/>
</dbReference>
<evidence type="ECO:0000256" key="2">
    <source>
        <dbReference type="ARBA" id="ARBA00022516"/>
    </source>
</evidence>
<comment type="cofactor">
    <cofactor evidence="1">
        <name>Ca(2+)</name>
        <dbReference type="ChEBI" id="CHEBI:29108"/>
    </cofactor>
</comment>
<dbReference type="GO" id="GO:0031408">
    <property type="term" value="P:oxylipin biosynthetic process"/>
    <property type="evidence" value="ECO:0007669"/>
    <property type="project" value="UniProtKB-KW"/>
</dbReference>
<feature type="compositionally biased region" description="Basic and acidic residues" evidence="14">
    <location>
        <begin position="41"/>
        <end position="51"/>
    </location>
</feature>
<dbReference type="CDD" id="cd09818">
    <property type="entry name" value="PIOX_like"/>
    <property type="match status" value="1"/>
</dbReference>
<keyword evidence="9" id="KW-0223">Dioxygenase</keyword>
<dbReference type="EMBL" id="JACCBF010000001">
    <property type="protein sequence ID" value="NYD30147.1"/>
    <property type="molecule type" value="Genomic_DNA"/>
</dbReference>
<name>A0A852RAP5_9ACTN</name>
<keyword evidence="5" id="KW-0479">Metal-binding</keyword>
<dbReference type="InterPro" id="IPR037120">
    <property type="entry name" value="Haem_peroxidase_sf_animal"/>
</dbReference>
<evidence type="ECO:0000256" key="7">
    <source>
        <dbReference type="ARBA" id="ARBA00022821"/>
    </source>
</evidence>
<protein>
    <recommendedName>
        <fullName evidence="17">Peroxidase</fullName>
    </recommendedName>
</protein>
<dbReference type="InterPro" id="IPR019791">
    <property type="entry name" value="Haem_peroxidase_animal"/>
</dbReference>
<keyword evidence="7" id="KW-0611">Plant defense</keyword>
<dbReference type="RefSeq" id="WP_218865651.1">
    <property type="nucleotide sequence ID" value="NZ_BAABEF010000001.1"/>
</dbReference>
<feature type="compositionally biased region" description="Basic and acidic residues" evidence="14">
    <location>
        <begin position="59"/>
        <end position="70"/>
    </location>
</feature>
<evidence type="ECO:0000256" key="10">
    <source>
        <dbReference type="ARBA" id="ARBA00023002"/>
    </source>
</evidence>
<evidence type="ECO:0000256" key="3">
    <source>
        <dbReference type="ARBA" id="ARBA00022559"/>
    </source>
</evidence>
<evidence type="ECO:0008006" key="17">
    <source>
        <dbReference type="Google" id="ProtNLM"/>
    </source>
</evidence>
<evidence type="ECO:0000256" key="11">
    <source>
        <dbReference type="ARBA" id="ARBA00023004"/>
    </source>
</evidence>
<keyword evidence="12" id="KW-0443">Lipid metabolism</keyword>
<accession>A0A852RAP5</accession>
<dbReference type="Pfam" id="PF03098">
    <property type="entry name" value="An_peroxidase"/>
    <property type="match status" value="1"/>
</dbReference>
<dbReference type="GO" id="GO:0004601">
    <property type="term" value="F:peroxidase activity"/>
    <property type="evidence" value="ECO:0007669"/>
    <property type="project" value="UniProtKB-KW"/>
</dbReference>
<dbReference type="GO" id="GO:0020037">
    <property type="term" value="F:heme binding"/>
    <property type="evidence" value="ECO:0007669"/>
    <property type="project" value="InterPro"/>
</dbReference>
<dbReference type="InterPro" id="IPR034815">
    <property type="entry name" value="A_dioxygenase"/>
</dbReference>
<dbReference type="Gene3D" id="1.10.640.10">
    <property type="entry name" value="Haem peroxidase domain superfamily, animal type"/>
    <property type="match status" value="1"/>
</dbReference>
<evidence type="ECO:0000256" key="1">
    <source>
        <dbReference type="ARBA" id="ARBA00001913"/>
    </source>
</evidence>
<keyword evidence="11" id="KW-0408">Iron</keyword>
<dbReference type="SUPFAM" id="SSF48113">
    <property type="entry name" value="Heme-dependent peroxidases"/>
    <property type="match status" value="1"/>
</dbReference>
<evidence type="ECO:0000256" key="9">
    <source>
        <dbReference type="ARBA" id="ARBA00022964"/>
    </source>
</evidence>
<evidence type="ECO:0000313" key="15">
    <source>
        <dbReference type="EMBL" id="NYD30147.1"/>
    </source>
</evidence>
<evidence type="ECO:0000256" key="4">
    <source>
        <dbReference type="ARBA" id="ARBA00022617"/>
    </source>
</evidence>
<proteinExistence type="predicted"/>
<keyword evidence="4" id="KW-0349">Heme</keyword>
<dbReference type="GO" id="GO:0046872">
    <property type="term" value="F:metal ion binding"/>
    <property type="evidence" value="ECO:0007669"/>
    <property type="project" value="UniProtKB-KW"/>
</dbReference>